<accession>A0A5N8XP40</accession>
<comment type="caution">
    <text evidence="2">The sequence shown here is derived from an EMBL/GenBank/DDBJ whole genome shotgun (WGS) entry which is preliminary data.</text>
</comment>
<reference evidence="2 3" key="1">
    <citation type="submission" date="2019-07" db="EMBL/GenBank/DDBJ databases">
        <title>New species of Amycolatopsis and Streptomyces.</title>
        <authorList>
            <person name="Duangmal K."/>
            <person name="Teo W.F.A."/>
            <person name="Lipun K."/>
        </authorList>
    </citation>
    <scope>NUCLEOTIDE SEQUENCE [LARGE SCALE GENOMIC DNA]</scope>
    <source>
        <strain evidence="2 3">NBRC 106415</strain>
    </source>
</reference>
<dbReference type="SUPFAM" id="SSF49785">
    <property type="entry name" value="Galactose-binding domain-like"/>
    <property type="match status" value="1"/>
</dbReference>
<dbReference type="Gene3D" id="2.60.120.260">
    <property type="entry name" value="Galactose-binding domain-like"/>
    <property type="match status" value="1"/>
</dbReference>
<dbReference type="InterPro" id="IPR005674">
    <property type="entry name" value="CocE/Ser_esterase"/>
</dbReference>
<dbReference type="RefSeq" id="WP_152773810.1">
    <property type="nucleotide sequence ID" value="NZ_VJZC01000202.1"/>
</dbReference>
<organism evidence="2 3">
    <name type="scientific">Streptomyces spongiae</name>
    <dbReference type="NCBI Taxonomy" id="565072"/>
    <lineage>
        <taxon>Bacteria</taxon>
        <taxon>Bacillati</taxon>
        <taxon>Actinomycetota</taxon>
        <taxon>Actinomycetes</taxon>
        <taxon>Kitasatosporales</taxon>
        <taxon>Streptomycetaceae</taxon>
        <taxon>Streptomyces</taxon>
    </lineage>
</organism>
<keyword evidence="2" id="KW-0378">Hydrolase</keyword>
<sequence>TPAVGGVRMAFGVKTGRVDNTALEARPDVLTYTTPVLDKDVEVIGEVSAEIFFRSGLPHADVFVRLCDVDDSGRSTNICDGLTSLTHADHTTRATVQLWPTAYRFKRGHRIRVQISSGAFPRYNRNPGTGQPRATATTLRAADQHVLHDAEHPSAIILPTG</sequence>
<evidence type="ECO:0000313" key="3">
    <source>
        <dbReference type="Proteomes" id="UP000400924"/>
    </source>
</evidence>
<proteinExistence type="predicted"/>
<feature type="non-terminal residue" evidence="2">
    <location>
        <position position="1"/>
    </location>
</feature>
<keyword evidence="3" id="KW-1185">Reference proteome</keyword>
<evidence type="ECO:0000259" key="1">
    <source>
        <dbReference type="SMART" id="SM00939"/>
    </source>
</evidence>
<feature type="domain" description="Xaa-Pro dipeptidyl-peptidase C-terminal" evidence="1">
    <location>
        <begin position="1"/>
        <end position="157"/>
    </location>
</feature>
<dbReference type="NCBIfam" id="TIGR00976">
    <property type="entry name" value="CocE_NonD"/>
    <property type="match status" value="1"/>
</dbReference>
<dbReference type="InterPro" id="IPR013736">
    <property type="entry name" value="Xaa-Pro_dipept_C"/>
</dbReference>
<dbReference type="OrthoDB" id="5240615at2"/>
<dbReference type="AlphaFoldDB" id="A0A5N8XP40"/>
<dbReference type="SMART" id="SM00939">
    <property type="entry name" value="PepX_C"/>
    <property type="match status" value="1"/>
</dbReference>
<evidence type="ECO:0000313" key="2">
    <source>
        <dbReference type="EMBL" id="MPY60325.1"/>
    </source>
</evidence>
<dbReference type="GO" id="GO:0008239">
    <property type="term" value="F:dipeptidyl-peptidase activity"/>
    <property type="evidence" value="ECO:0007669"/>
    <property type="project" value="InterPro"/>
</dbReference>
<dbReference type="InterPro" id="IPR008979">
    <property type="entry name" value="Galactose-bd-like_sf"/>
</dbReference>
<dbReference type="Pfam" id="PF08530">
    <property type="entry name" value="PepX_C"/>
    <property type="match status" value="1"/>
</dbReference>
<protein>
    <submittedName>
        <fullName evidence="2">CocE/NonD family hydrolase</fullName>
    </submittedName>
</protein>
<dbReference type="EMBL" id="VJZC01000202">
    <property type="protein sequence ID" value="MPY60325.1"/>
    <property type="molecule type" value="Genomic_DNA"/>
</dbReference>
<dbReference type="Proteomes" id="UP000400924">
    <property type="component" value="Unassembled WGS sequence"/>
</dbReference>
<gene>
    <name evidence="2" type="ORF">FNH08_25050</name>
</gene>
<name>A0A5N8XP40_9ACTN</name>